<dbReference type="InterPro" id="IPR043539">
    <property type="entry name" value="Grb2-like"/>
</dbReference>
<evidence type="ECO:0000256" key="2">
    <source>
        <dbReference type="ARBA" id="ARBA00022999"/>
    </source>
</evidence>
<dbReference type="InterPro" id="IPR036028">
    <property type="entry name" value="SH3-like_dom_sf"/>
</dbReference>
<gene>
    <name evidence="7" type="ORF">ACJMK2_034443</name>
</gene>
<feature type="domain" description="SH3" evidence="6">
    <location>
        <begin position="1"/>
        <end position="58"/>
    </location>
</feature>
<dbReference type="Pfam" id="PF14604">
    <property type="entry name" value="SH3_9"/>
    <property type="match status" value="1"/>
</dbReference>
<dbReference type="InterPro" id="IPR000980">
    <property type="entry name" value="SH2"/>
</dbReference>
<accession>A0ABD3WVQ9</accession>
<feature type="domain" description="SH3" evidence="6">
    <location>
        <begin position="169"/>
        <end position="229"/>
    </location>
</feature>
<keyword evidence="2 3" id="KW-0727">SH2 domain</keyword>
<protein>
    <recommendedName>
        <fullName evidence="9">Growth factor receptor-bound protein 2</fullName>
    </recommendedName>
</protein>
<dbReference type="AlphaFoldDB" id="A0ABD3WVQ9"/>
<dbReference type="Proteomes" id="UP001634394">
    <property type="component" value="Unassembled WGS sequence"/>
</dbReference>
<proteinExistence type="predicted"/>
<evidence type="ECO:0000256" key="1">
    <source>
        <dbReference type="ARBA" id="ARBA00022443"/>
    </source>
</evidence>
<name>A0ABD3WVQ9_SINWO</name>
<dbReference type="PROSITE" id="PS50002">
    <property type="entry name" value="SH3"/>
    <property type="match status" value="2"/>
</dbReference>
<keyword evidence="1 4" id="KW-0728">SH3 domain</keyword>
<dbReference type="SUPFAM" id="SSF55550">
    <property type="entry name" value="SH2 domain"/>
    <property type="match status" value="1"/>
</dbReference>
<dbReference type="SMART" id="SM00326">
    <property type="entry name" value="SH3"/>
    <property type="match status" value="2"/>
</dbReference>
<dbReference type="InterPro" id="IPR036860">
    <property type="entry name" value="SH2_dom_sf"/>
</dbReference>
<dbReference type="PRINTS" id="PR00452">
    <property type="entry name" value="SH3DOMAIN"/>
</dbReference>
<evidence type="ECO:0000313" key="7">
    <source>
        <dbReference type="EMBL" id="KAL3876625.1"/>
    </source>
</evidence>
<dbReference type="EMBL" id="JBJQND010000005">
    <property type="protein sequence ID" value="KAL3876625.1"/>
    <property type="molecule type" value="Genomic_DNA"/>
</dbReference>
<dbReference type="Pfam" id="PF00018">
    <property type="entry name" value="SH3_1"/>
    <property type="match status" value="1"/>
</dbReference>
<dbReference type="SUPFAM" id="SSF50044">
    <property type="entry name" value="SH3-domain"/>
    <property type="match status" value="2"/>
</dbReference>
<dbReference type="InterPro" id="IPR001452">
    <property type="entry name" value="SH3_domain"/>
</dbReference>
<sequence length="229" mass="26572">MEAIAKHDFNATADDELSFKKGNVLKIINFEEDENWYKAELNGATGYVPNNYLCVKPHNWWVGAMKRVEAENMLLQKNDRGECMQPDGAFLVRKSESEPGQFSISVKFHDQVQHFKVLRDQAGKYFLWVVKFNSLNELVDYHRTTSVSRNQNITLVDMIDTNQRSKPAATKKKCKAMYDFQPQEDGELKIRRGDVILVEEMVDQHWWRGTNANTNQVGLFPVNYVQEFS</sequence>
<comment type="caution">
    <text evidence="7">The sequence shown here is derived from an EMBL/GenBank/DDBJ whole genome shotgun (WGS) entry which is preliminary data.</text>
</comment>
<feature type="domain" description="SH2" evidence="5">
    <location>
        <begin position="60"/>
        <end position="159"/>
    </location>
</feature>
<evidence type="ECO:0000313" key="8">
    <source>
        <dbReference type="Proteomes" id="UP001634394"/>
    </source>
</evidence>
<evidence type="ECO:0000259" key="5">
    <source>
        <dbReference type="PROSITE" id="PS50001"/>
    </source>
</evidence>
<reference evidence="7 8" key="1">
    <citation type="submission" date="2024-11" db="EMBL/GenBank/DDBJ databases">
        <title>Chromosome-level genome assembly of the freshwater bivalve Anodonta woodiana.</title>
        <authorList>
            <person name="Chen X."/>
        </authorList>
    </citation>
    <scope>NUCLEOTIDE SEQUENCE [LARGE SCALE GENOMIC DNA]</scope>
    <source>
        <strain evidence="7">MN2024</strain>
        <tissue evidence="7">Gills</tissue>
    </source>
</reference>
<evidence type="ECO:0000259" key="6">
    <source>
        <dbReference type="PROSITE" id="PS50002"/>
    </source>
</evidence>
<evidence type="ECO:0000256" key="4">
    <source>
        <dbReference type="PROSITE-ProRule" id="PRU00192"/>
    </source>
</evidence>
<dbReference type="PANTHER" id="PTHR46037">
    <property type="entry name" value="PROTEIN ENHANCER OF SEVENLESS 2B"/>
    <property type="match status" value="1"/>
</dbReference>
<organism evidence="7 8">
    <name type="scientific">Sinanodonta woodiana</name>
    <name type="common">Chinese pond mussel</name>
    <name type="synonym">Anodonta woodiana</name>
    <dbReference type="NCBI Taxonomy" id="1069815"/>
    <lineage>
        <taxon>Eukaryota</taxon>
        <taxon>Metazoa</taxon>
        <taxon>Spiralia</taxon>
        <taxon>Lophotrochozoa</taxon>
        <taxon>Mollusca</taxon>
        <taxon>Bivalvia</taxon>
        <taxon>Autobranchia</taxon>
        <taxon>Heteroconchia</taxon>
        <taxon>Palaeoheterodonta</taxon>
        <taxon>Unionida</taxon>
        <taxon>Unionoidea</taxon>
        <taxon>Unionidae</taxon>
        <taxon>Unioninae</taxon>
        <taxon>Sinanodonta</taxon>
    </lineage>
</organism>
<dbReference type="PRINTS" id="PR00401">
    <property type="entry name" value="SH2DOMAIN"/>
</dbReference>
<dbReference type="Gene3D" id="2.30.30.40">
    <property type="entry name" value="SH3 Domains"/>
    <property type="match status" value="2"/>
</dbReference>
<dbReference type="Gene3D" id="3.30.505.10">
    <property type="entry name" value="SH2 domain"/>
    <property type="match status" value="1"/>
</dbReference>
<evidence type="ECO:0008006" key="9">
    <source>
        <dbReference type="Google" id="ProtNLM"/>
    </source>
</evidence>
<keyword evidence="8" id="KW-1185">Reference proteome</keyword>
<dbReference type="CDD" id="cd11804">
    <property type="entry name" value="SH3_GRB2_like_N"/>
    <property type="match status" value="1"/>
</dbReference>
<dbReference type="Pfam" id="PF00017">
    <property type="entry name" value="SH2"/>
    <property type="match status" value="1"/>
</dbReference>
<dbReference type="SMART" id="SM00252">
    <property type="entry name" value="SH2"/>
    <property type="match status" value="1"/>
</dbReference>
<evidence type="ECO:0000256" key="3">
    <source>
        <dbReference type="PROSITE-ProRule" id="PRU00191"/>
    </source>
</evidence>
<dbReference type="CDD" id="cd09941">
    <property type="entry name" value="SH2_Grb2_like"/>
    <property type="match status" value="1"/>
</dbReference>
<dbReference type="PROSITE" id="PS50001">
    <property type="entry name" value="SH2"/>
    <property type="match status" value="1"/>
</dbReference>